<feature type="transmembrane region" description="Helical" evidence="1">
    <location>
        <begin position="53"/>
        <end position="77"/>
    </location>
</feature>
<keyword evidence="1" id="KW-0472">Membrane</keyword>
<accession>A0A1F7U0T1</accession>
<name>A0A1F7U0T1_9BACT</name>
<dbReference type="InterPro" id="IPR007165">
    <property type="entry name" value="Phage_holin_4_2"/>
</dbReference>
<comment type="caution">
    <text evidence="2">The sequence shown here is derived from an EMBL/GenBank/DDBJ whole genome shotgun (WGS) entry which is preliminary data.</text>
</comment>
<dbReference type="Proteomes" id="UP000177097">
    <property type="component" value="Unassembled WGS sequence"/>
</dbReference>
<proteinExistence type="predicted"/>
<dbReference type="Pfam" id="PF04020">
    <property type="entry name" value="Phage_holin_4_2"/>
    <property type="match status" value="1"/>
</dbReference>
<evidence type="ECO:0000313" key="3">
    <source>
        <dbReference type="Proteomes" id="UP000177097"/>
    </source>
</evidence>
<evidence type="ECO:0000313" key="2">
    <source>
        <dbReference type="EMBL" id="OGL71384.1"/>
    </source>
</evidence>
<protein>
    <recommendedName>
        <fullName evidence="4">Phage holin family protein</fullName>
    </recommendedName>
</protein>
<evidence type="ECO:0008006" key="4">
    <source>
        <dbReference type="Google" id="ProtNLM"/>
    </source>
</evidence>
<dbReference type="STRING" id="1802389.A3C17_04455"/>
<organism evidence="2 3">
    <name type="scientific">Candidatus Uhrbacteria bacterium RIFCSPHIGHO2_02_FULL_53_13</name>
    <dbReference type="NCBI Taxonomy" id="1802389"/>
    <lineage>
        <taxon>Bacteria</taxon>
        <taxon>Candidatus Uhriibacteriota</taxon>
    </lineage>
</organism>
<evidence type="ECO:0000256" key="1">
    <source>
        <dbReference type="SAM" id="Phobius"/>
    </source>
</evidence>
<reference evidence="2 3" key="1">
    <citation type="journal article" date="2016" name="Nat. Commun.">
        <title>Thousands of microbial genomes shed light on interconnected biogeochemical processes in an aquifer system.</title>
        <authorList>
            <person name="Anantharaman K."/>
            <person name="Brown C.T."/>
            <person name="Hug L.A."/>
            <person name="Sharon I."/>
            <person name="Castelle C.J."/>
            <person name="Probst A.J."/>
            <person name="Thomas B.C."/>
            <person name="Singh A."/>
            <person name="Wilkins M.J."/>
            <person name="Karaoz U."/>
            <person name="Brodie E.L."/>
            <person name="Williams K.H."/>
            <person name="Hubbard S.S."/>
            <person name="Banfield J.F."/>
        </authorList>
    </citation>
    <scope>NUCLEOTIDE SEQUENCE [LARGE SCALE GENOMIC DNA]</scope>
</reference>
<sequence>MMFLFRLVINTAALLGIAYLVPGFHVDTIWTALLAAVVLGLINAFLRPLIKILTFPITLLTLGLFTIVVNALLLWLASSLVPGFSIETFWVAALGAIILWIVSMATNWLVKK</sequence>
<dbReference type="PANTHER" id="PTHR37309:SF1">
    <property type="entry name" value="SLR0284 PROTEIN"/>
    <property type="match status" value="1"/>
</dbReference>
<keyword evidence="1" id="KW-0812">Transmembrane</keyword>
<gene>
    <name evidence="2" type="ORF">A3C17_04455</name>
</gene>
<dbReference type="PANTHER" id="PTHR37309">
    <property type="entry name" value="SLR0284 PROTEIN"/>
    <property type="match status" value="1"/>
</dbReference>
<feature type="transmembrane region" description="Helical" evidence="1">
    <location>
        <begin position="28"/>
        <end position="46"/>
    </location>
</feature>
<keyword evidence="1" id="KW-1133">Transmembrane helix</keyword>
<dbReference type="AlphaFoldDB" id="A0A1F7U0T1"/>
<feature type="transmembrane region" description="Helical" evidence="1">
    <location>
        <begin position="89"/>
        <end position="110"/>
    </location>
</feature>
<dbReference type="EMBL" id="MGDX01000014">
    <property type="protein sequence ID" value="OGL71384.1"/>
    <property type="molecule type" value="Genomic_DNA"/>
</dbReference>